<dbReference type="SUPFAM" id="SSF49482">
    <property type="entry name" value="Aromatic compound dioxygenase"/>
    <property type="match status" value="1"/>
</dbReference>
<reference evidence="6 7" key="1">
    <citation type="journal article" date="2015" name="Antonie Van Leeuwenhoek">
        <title>Bosea vaviloviae sp. nov., a new species of slow-growing rhizobia isolated from nodules of the relict species Vavilovia formosa (Stev.) Fed.</title>
        <authorList>
            <person name="Safronova V.I."/>
            <person name="Kuznetsova I.G."/>
            <person name="Sazanova A.L."/>
            <person name="Kimeklis A.K."/>
            <person name="Belimov A.A."/>
            <person name="Andronov E.E."/>
            <person name="Pinaev A.G."/>
            <person name="Chizhevskaya E.P."/>
            <person name="Pukhaev A.R."/>
            <person name="Popov K.P."/>
            <person name="Willems A."/>
            <person name="Tikhonovich I.A."/>
        </authorList>
    </citation>
    <scope>NUCLEOTIDE SEQUENCE [LARGE SCALE GENOMIC DNA]</scope>
    <source>
        <strain evidence="6 7">Vaf18</strain>
    </source>
</reference>
<evidence type="ECO:0000313" key="7">
    <source>
        <dbReference type="Proteomes" id="UP000094969"/>
    </source>
</evidence>
<dbReference type="PANTHER" id="PTHR33711:SF9">
    <property type="entry name" value="PROTOCATECHUATE 3,4-DIOXYGENASE ALPHA CHAIN"/>
    <property type="match status" value="1"/>
</dbReference>
<gene>
    <name evidence="6" type="ORF">BHK69_05945</name>
</gene>
<dbReference type="KEGG" id="bvv:BHK69_05945"/>
<feature type="domain" description="Intradiol ring-cleavage dioxygenases" evidence="5">
    <location>
        <begin position="53"/>
        <end position="178"/>
    </location>
</feature>
<evidence type="ECO:0000256" key="1">
    <source>
        <dbReference type="ARBA" id="ARBA00007825"/>
    </source>
</evidence>
<organism evidence="6 7">
    <name type="scientific">Bosea vaviloviae</name>
    <dbReference type="NCBI Taxonomy" id="1526658"/>
    <lineage>
        <taxon>Bacteria</taxon>
        <taxon>Pseudomonadati</taxon>
        <taxon>Pseudomonadota</taxon>
        <taxon>Alphaproteobacteria</taxon>
        <taxon>Hyphomicrobiales</taxon>
        <taxon>Boseaceae</taxon>
        <taxon>Bosea</taxon>
    </lineage>
</organism>
<feature type="compositionally biased region" description="Low complexity" evidence="4">
    <location>
        <begin position="1"/>
        <end position="21"/>
    </location>
</feature>
<dbReference type="PANTHER" id="PTHR33711">
    <property type="entry name" value="DIOXYGENASE, PUTATIVE (AFU_ORTHOLOGUE AFUA_2G02910)-RELATED"/>
    <property type="match status" value="1"/>
</dbReference>
<evidence type="ECO:0000256" key="3">
    <source>
        <dbReference type="ARBA" id="ARBA00023002"/>
    </source>
</evidence>
<dbReference type="InterPro" id="IPR050770">
    <property type="entry name" value="Intradiol_RC_Dioxygenase"/>
</dbReference>
<dbReference type="Gene3D" id="2.60.130.10">
    <property type="entry name" value="Aromatic compound dioxygenase"/>
    <property type="match status" value="1"/>
</dbReference>
<dbReference type="InterPro" id="IPR015889">
    <property type="entry name" value="Intradiol_dOase_core"/>
</dbReference>
<dbReference type="CDD" id="cd03463">
    <property type="entry name" value="3_4-PCD_alpha"/>
    <property type="match status" value="1"/>
</dbReference>
<dbReference type="AlphaFoldDB" id="A0A1D7TY92"/>
<dbReference type="GO" id="GO:0018578">
    <property type="term" value="F:protocatechuate 3,4-dioxygenase activity"/>
    <property type="evidence" value="ECO:0007669"/>
    <property type="project" value="InterPro"/>
</dbReference>
<dbReference type="NCBIfam" id="TIGR02423">
    <property type="entry name" value="protocat_alph"/>
    <property type="match status" value="1"/>
</dbReference>
<keyword evidence="7" id="KW-1185">Reference proteome</keyword>
<dbReference type="STRING" id="1526658.BHK69_05945"/>
<name>A0A1D7TY92_9HYPH</name>
<sequence>MSTETKPTETKPTGTKPGLTPSQTIGPFFAYALTPRAYGGSELATEQVVAEGVAGERIRIEGTVFDGDGVPVSDAMIETWQADPQGRFHAAGNVGFTGFGRAETNAEGGFFFETVKPGALPGADGIQQAPHLSVSVFARGVLLRLATRIYFSDEPGNAFDPVLALVPAGRRDTLIAQRGADGVFRFDIRLQGEGETVFFEA</sequence>
<keyword evidence="3" id="KW-0560">Oxidoreductase</keyword>
<dbReference type="InterPro" id="IPR000627">
    <property type="entry name" value="Intradiol_dOase_C"/>
</dbReference>
<dbReference type="Proteomes" id="UP000094969">
    <property type="component" value="Chromosome"/>
</dbReference>
<dbReference type="InterPro" id="IPR012786">
    <property type="entry name" value="Protocat_dOase_a"/>
</dbReference>
<dbReference type="EMBL" id="CP017147">
    <property type="protein sequence ID" value="AOO80077.1"/>
    <property type="molecule type" value="Genomic_DNA"/>
</dbReference>
<keyword evidence="2 6" id="KW-0223">Dioxygenase</keyword>
<dbReference type="OrthoDB" id="9805815at2"/>
<protein>
    <submittedName>
        <fullName evidence="6">Protocatechuate 3,4-dioxygenase subunit alpha</fullName>
    </submittedName>
</protein>
<evidence type="ECO:0000259" key="5">
    <source>
        <dbReference type="Pfam" id="PF00775"/>
    </source>
</evidence>
<evidence type="ECO:0000256" key="4">
    <source>
        <dbReference type="SAM" id="MobiDB-lite"/>
    </source>
</evidence>
<comment type="similarity">
    <text evidence="1">Belongs to the intradiol ring-cleavage dioxygenase family.</text>
</comment>
<evidence type="ECO:0000256" key="2">
    <source>
        <dbReference type="ARBA" id="ARBA00022964"/>
    </source>
</evidence>
<accession>A0A1D7TY92</accession>
<dbReference type="Pfam" id="PF00775">
    <property type="entry name" value="Dioxygenase_C"/>
    <property type="match status" value="1"/>
</dbReference>
<dbReference type="GO" id="GO:0008199">
    <property type="term" value="F:ferric iron binding"/>
    <property type="evidence" value="ECO:0007669"/>
    <property type="project" value="InterPro"/>
</dbReference>
<feature type="region of interest" description="Disordered" evidence="4">
    <location>
        <begin position="1"/>
        <end position="22"/>
    </location>
</feature>
<proteinExistence type="inferred from homology"/>
<dbReference type="RefSeq" id="WP_069689298.1">
    <property type="nucleotide sequence ID" value="NZ_CP017147.1"/>
</dbReference>
<evidence type="ECO:0000313" key="6">
    <source>
        <dbReference type="EMBL" id="AOO80077.1"/>
    </source>
</evidence>